<name>A0A016VDC1_9BILA</name>
<dbReference type="EMBL" id="JARK01001348">
    <property type="protein sequence ID" value="EYC25266.1"/>
    <property type="molecule type" value="Genomic_DNA"/>
</dbReference>
<protein>
    <submittedName>
        <fullName evidence="1">Uncharacterized protein</fullName>
    </submittedName>
</protein>
<dbReference type="AlphaFoldDB" id="A0A016VDC1"/>
<dbReference type="Proteomes" id="UP000024635">
    <property type="component" value="Unassembled WGS sequence"/>
</dbReference>
<gene>
    <name evidence="1" type="primary">Acey_s0012.g1793</name>
    <name evidence="1" type="ORF">Y032_0012g1793</name>
</gene>
<accession>A0A016VDC1</accession>
<sequence length="74" mass="8427">MEMLTHIMSAACQSIRTILFSLLTISGSTCGIMRLRTSHLTLLILVISWISRYCWYQDEYGGINKGMYCSRISS</sequence>
<organism evidence="1 2">
    <name type="scientific">Ancylostoma ceylanicum</name>
    <dbReference type="NCBI Taxonomy" id="53326"/>
    <lineage>
        <taxon>Eukaryota</taxon>
        <taxon>Metazoa</taxon>
        <taxon>Ecdysozoa</taxon>
        <taxon>Nematoda</taxon>
        <taxon>Chromadorea</taxon>
        <taxon>Rhabditida</taxon>
        <taxon>Rhabditina</taxon>
        <taxon>Rhabditomorpha</taxon>
        <taxon>Strongyloidea</taxon>
        <taxon>Ancylostomatidae</taxon>
        <taxon>Ancylostomatinae</taxon>
        <taxon>Ancylostoma</taxon>
    </lineage>
</organism>
<reference evidence="2" key="1">
    <citation type="journal article" date="2015" name="Nat. Genet.">
        <title>The genome and transcriptome of the zoonotic hookworm Ancylostoma ceylanicum identify infection-specific gene families.</title>
        <authorList>
            <person name="Schwarz E.M."/>
            <person name="Hu Y."/>
            <person name="Antoshechkin I."/>
            <person name="Miller M.M."/>
            <person name="Sternberg P.W."/>
            <person name="Aroian R.V."/>
        </authorList>
    </citation>
    <scope>NUCLEOTIDE SEQUENCE</scope>
    <source>
        <strain evidence="2">HY135</strain>
    </source>
</reference>
<evidence type="ECO:0000313" key="2">
    <source>
        <dbReference type="Proteomes" id="UP000024635"/>
    </source>
</evidence>
<proteinExistence type="predicted"/>
<comment type="caution">
    <text evidence="1">The sequence shown here is derived from an EMBL/GenBank/DDBJ whole genome shotgun (WGS) entry which is preliminary data.</text>
</comment>
<evidence type="ECO:0000313" key="1">
    <source>
        <dbReference type="EMBL" id="EYC25266.1"/>
    </source>
</evidence>
<keyword evidence="2" id="KW-1185">Reference proteome</keyword>